<dbReference type="InterPro" id="IPR029069">
    <property type="entry name" value="HotDog_dom_sf"/>
</dbReference>
<name>A0A6M1RWQ6_9BACT</name>
<evidence type="ECO:0000256" key="3">
    <source>
        <dbReference type="SAM" id="MobiDB-lite"/>
    </source>
</evidence>
<dbReference type="CDD" id="cd00586">
    <property type="entry name" value="4HBT"/>
    <property type="match status" value="1"/>
</dbReference>
<feature type="compositionally biased region" description="Polar residues" evidence="3">
    <location>
        <begin position="143"/>
        <end position="161"/>
    </location>
</feature>
<gene>
    <name evidence="4" type="ORF">G4L39_07295</name>
</gene>
<dbReference type="EMBL" id="JAAKYA010000051">
    <property type="protein sequence ID" value="NGO39202.1"/>
    <property type="molecule type" value="Genomic_DNA"/>
</dbReference>
<dbReference type="InterPro" id="IPR050563">
    <property type="entry name" value="4-hydroxybenzoyl-CoA_TE"/>
</dbReference>
<sequence length="167" mass="18968">MQPLTHRHTLRVRYSETDQMGTFYHARALDWFECTRSEFIRTRLGLSYAEVEARGVFLPVVEAYLHLVGRARYDDLLTIQATLHRHGRARLRFDMEVRQADSGHLVVTGYTVHAFVDAQGRAIRPPSWFLALLEQPLPAPTPSDLTRVTGPEQSRPGSNCDQLPGEG</sequence>
<dbReference type="Proteomes" id="UP000477311">
    <property type="component" value="Unassembled WGS sequence"/>
</dbReference>
<accession>A0A6M1RWQ6</accession>
<dbReference type="AlphaFoldDB" id="A0A6M1RWQ6"/>
<dbReference type="RefSeq" id="WP_165107079.1">
    <property type="nucleotide sequence ID" value="NZ_JAAKYA010000051.1"/>
</dbReference>
<organism evidence="4 5">
    <name type="scientific">Limisphaera ngatamarikiensis</name>
    <dbReference type="NCBI Taxonomy" id="1324935"/>
    <lineage>
        <taxon>Bacteria</taxon>
        <taxon>Pseudomonadati</taxon>
        <taxon>Verrucomicrobiota</taxon>
        <taxon>Verrucomicrobiia</taxon>
        <taxon>Limisphaerales</taxon>
        <taxon>Limisphaeraceae</taxon>
        <taxon>Limisphaera</taxon>
    </lineage>
</organism>
<dbReference type="Pfam" id="PF13279">
    <property type="entry name" value="4HBT_2"/>
    <property type="match status" value="1"/>
</dbReference>
<dbReference type="Gene3D" id="3.10.129.10">
    <property type="entry name" value="Hotdog Thioesterase"/>
    <property type="match status" value="1"/>
</dbReference>
<comment type="similarity">
    <text evidence="1">Belongs to the 4-hydroxybenzoyl-CoA thioesterase family.</text>
</comment>
<evidence type="ECO:0000256" key="1">
    <source>
        <dbReference type="ARBA" id="ARBA00005953"/>
    </source>
</evidence>
<evidence type="ECO:0000313" key="5">
    <source>
        <dbReference type="Proteomes" id="UP000477311"/>
    </source>
</evidence>
<dbReference type="SUPFAM" id="SSF54637">
    <property type="entry name" value="Thioesterase/thiol ester dehydrase-isomerase"/>
    <property type="match status" value="1"/>
</dbReference>
<comment type="caution">
    <text evidence="4">The sequence shown here is derived from an EMBL/GenBank/DDBJ whole genome shotgun (WGS) entry which is preliminary data.</text>
</comment>
<evidence type="ECO:0000256" key="2">
    <source>
        <dbReference type="ARBA" id="ARBA00022801"/>
    </source>
</evidence>
<reference evidence="4 5" key="1">
    <citation type="submission" date="2020-02" db="EMBL/GenBank/DDBJ databases">
        <title>Draft genome sequence of Limisphaera ngatamarikiensis NGM72.4T, a thermophilic Verrucomicrobia grouped in subdivision 3.</title>
        <authorList>
            <person name="Carere C.R."/>
            <person name="Steen J."/>
            <person name="Hugenholtz P."/>
            <person name="Stott M.B."/>
        </authorList>
    </citation>
    <scope>NUCLEOTIDE SEQUENCE [LARGE SCALE GENOMIC DNA]</scope>
    <source>
        <strain evidence="4 5">NGM72.4</strain>
    </source>
</reference>
<proteinExistence type="inferred from homology"/>
<keyword evidence="5" id="KW-1185">Reference proteome</keyword>
<evidence type="ECO:0000313" key="4">
    <source>
        <dbReference type="EMBL" id="NGO39202.1"/>
    </source>
</evidence>
<dbReference type="PANTHER" id="PTHR31793:SF27">
    <property type="entry name" value="NOVEL THIOESTERASE SUPERFAMILY DOMAIN AND SAPOSIN A-TYPE DOMAIN CONTAINING PROTEIN (0610012H03RIK)"/>
    <property type="match status" value="1"/>
</dbReference>
<keyword evidence="2" id="KW-0378">Hydrolase</keyword>
<feature type="region of interest" description="Disordered" evidence="3">
    <location>
        <begin position="140"/>
        <end position="167"/>
    </location>
</feature>
<dbReference type="GO" id="GO:0047617">
    <property type="term" value="F:fatty acyl-CoA hydrolase activity"/>
    <property type="evidence" value="ECO:0007669"/>
    <property type="project" value="TreeGrafter"/>
</dbReference>
<protein>
    <submittedName>
        <fullName evidence="4">Acyl-CoA thioesterase</fullName>
    </submittedName>
</protein>
<dbReference type="PANTHER" id="PTHR31793">
    <property type="entry name" value="4-HYDROXYBENZOYL-COA THIOESTERASE FAMILY MEMBER"/>
    <property type="match status" value="1"/>
</dbReference>